<keyword evidence="19" id="KW-0472">Membrane</keyword>
<dbReference type="Proteomes" id="UP001385951">
    <property type="component" value="Unassembled WGS sequence"/>
</dbReference>
<feature type="transmembrane region" description="Helical" evidence="19">
    <location>
        <begin position="184"/>
        <end position="206"/>
    </location>
</feature>
<dbReference type="InterPro" id="IPR036259">
    <property type="entry name" value="MFS_trans_sf"/>
</dbReference>
<dbReference type="AlphaFoldDB" id="A0AAW0GFF4"/>
<dbReference type="GO" id="GO:0016020">
    <property type="term" value="C:membrane"/>
    <property type="evidence" value="ECO:0007669"/>
    <property type="project" value="UniProtKB-SubCell"/>
</dbReference>
<evidence type="ECO:0000256" key="14">
    <source>
        <dbReference type="ARBA" id="ARBA00044924"/>
    </source>
</evidence>
<evidence type="ECO:0000256" key="5">
    <source>
        <dbReference type="ARBA" id="ARBA00044884"/>
    </source>
</evidence>
<evidence type="ECO:0000256" key="10">
    <source>
        <dbReference type="ARBA" id="ARBA00044900"/>
    </source>
</evidence>
<proteinExistence type="predicted"/>
<sequence>MSHCAFLYVSDKMKVDVQPPSGCSPSTFPPSYSAMAVTTADAQKGSPIEEKSSYDQHDSKSSDVDVHAQSLSYKEAGVSGKPKLPYRWQFAIIILTCLCTFGNHWSNVAITNLVNTFLCVALGFCIDKWGGTSLSVILAGFHLSGSMVMSGAATNNLNSYPLLIVGKVLAAIGDGSLDNAQHRIFATYFGPGRGFAFSIGAIWGIANLAQFTGQSTSNIITRNLGSYAFALWISASIALFSFLCAVTVFFLDRYLRRTYDITDQTSGKRHVGQVKSGAFSLKAIRHLPLTFWLVVLFAIFENAGVQSFVSISTQFAQQRLKKGAVIGGWVSSFYLLLPACLTPFLGIYIDVYGQRVGFLLLSGVTFLISMLLLKFSHTVPSFVAAYVFYALSQSVTPAPQVEIIRSIIPDPRYFATGFAIKKSVVQASIVIITTAAGKLQDDTASDSLDPAVTLWLVYAFLSVAVSGTLLALSYLAPTILPAARLSQIAPRALPAEVDRLCQIKGIAVSKETEDVNEVDEVVLKEKLLKAPYPGREGVRWLFLIVSVAIIFIGWIMFGLGVGWGVHGSVIAGTVGE</sequence>
<comment type="function">
    <text evidence="17">Lysosomal dipeptide uniporter that selectively exports lysine, arginine or histidine-containing dipeptides with a net positive charge from the lysosome lumen into the cytosol. Could play a role in a specific type of protein O-glycosylation indirectly regulating macrophages migration and tissue invasion. Also essential for liver homeostasis.</text>
</comment>
<gene>
    <name evidence="20" type="ORF">QCA50_008212</name>
</gene>
<evidence type="ECO:0000256" key="15">
    <source>
        <dbReference type="ARBA" id="ARBA00044985"/>
    </source>
</evidence>
<comment type="catalytic activity">
    <reaction evidence="13">
        <text>L-alanyl-L-lysine(out) = L-alanyl-L-lysine(in)</text>
        <dbReference type="Rhea" id="RHEA:79415"/>
        <dbReference type="ChEBI" id="CHEBI:192470"/>
    </reaction>
</comment>
<evidence type="ECO:0000313" key="20">
    <source>
        <dbReference type="EMBL" id="KAK7688674.1"/>
    </source>
</evidence>
<accession>A0AAW0GFF4</accession>
<comment type="catalytic activity">
    <reaction evidence="10">
        <text>L-lysyl-L-lysine(out) = L-lysyl-L-lysine(in)</text>
        <dbReference type="Rhea" id="RHEA:79403"/>
        <dbReference type="ChEBI" id="CHEBI:229956"/>
    </reaction>
</comment>
<evidence type="ECO:0000256" key="7">
    <source>
        <dbReference type="ARBA" id="ARBA00044893"/>
    </source>
</evidence>
<feature type="transmembrane region" description="Helical" evidence="19">
    <location>
        <begin position="356"/>
        <end position="373"/>
    </location>
</feature>
<comment type="catalytic activity">
    <reaction evidence="5">
        <text>L-alpha-aminoacyl-L-histidine(out) = L-alpha-aminoacyl-L-histidine(in)</text>
        <dbReference type="Rhea" id="RHEA:79375"/>
        <dbReference type="ChEBI" id="CHEBI:229967"/>
    </reaction>
</comment>
<dbReference type="PANTHER" id="PTHR23512">
    <property type="entry name" value="MAJOR FACILITATOR SUPERFAMILY DOMAIN-CONTAINING PROTEIN 1"/>
    <property type="match status" value="1"/>
</dbReference>
<keyword evidence="19" id="KW-0812">Transmembrane</keyword>
<comment type="catalytic activity">
    <reaction evidence="7">
        <text>L-alpha-aminoacyl-L-lysine(out) = L-alpha-aminoacyl-L-lysine(in)</text>
        <dbReference type="Rhea" id="RHEA:79383"/>
        <dbReference type="ChEBI" id="CHEBI:229966"/>
    </reaction>
</comment>
<evidence type="ECO:0000256" key="11">
    <source>
        <dbReference type="ARBA" id="ARBA00044903"/>
    </source>
</evidence>
<dbReference type="Gene3D" id="1.20.1250.20">
    <property type="entry name" value="MFS general substrate transporter like domains"/>
    <property type="match status" value="2"/>
</dbReference>
<keyword evidence="21" id="KW-1185">Reference proteome</keyword>
<dbReference type="Pfam" id="PF07690">
    <property type="entry name" value="MFS_1"/>
    <property type="match status" value="1"/>
</dbReference>
<dbReference type="InterPro" id="IPR052187">
    <property type="entry name" value="MFSD1"/>
</dbReference>
<feature type="transmembrane region" description="Helical" evidence="19">
    <location>
        <begin position="329"/>
        <end position="349"/>
    </location>
</feature>
<evidence type="ECO:0000256" key="9">
    <source>
        <dbReference type="ARBA" id="ARBA00044899"/>
    </source>
</evidence>
<organism evidence="20 21">
    <name type="scientific">Cerrena zonata</name>
    <dbReference type="NCBI Taxonomy" id="2478898"/>
    <lineage>
        <taxon>Eukaryota</taxon>
        <taxon>Fungi</taxon>
        <taxon>Dikarya</taxon>
        <taxon>Basidiomycota</taxon>
        <taxon>Agaricomycotina</taxon>
        <taxon>Agaricomycetes</taxon>
        <taxon>Polyporales</taxon>
        <taxon>Cerrenaceae</taxon>
        <taxon>Cerrena</taxon>
    </lineage>
</organism>
<evidence type="ECO:0000256" key="13">
    <source>
        <dbReference type="ARBA" id="ARBA00044919"/>
    </source>
</evidence>
<evidence type="ECO:0000313" key="21">
    <source>
        <dbReference type="Proteomes" id="UP001385951"/>
    </source>
</evidence>
<feature type="transmembrane region" description="Helical" evidence="19">
    <location>
        <begin position="455"/>
        <end position="476"/>
    </location>
</feature>
<evidence type="ECO:0000256" key="19">
    <source>
        <dbReference type="SAM" id="Phobius"/>
    </source>
</evidence>
<comment type="subcellular location">
    <subcellularLocation>
        <location evidence="1">Membrane</location>
        <topology evidence="1">Multi-pass membrane protein</topology>
    </subcellularLocation>
</comment>
<comment type="caution">
    <text evidence="20">The sequence shown here is derived from an EMBL/GenBank/DDBJ whole genome shotgun (WGS) entry which is preliminary data.</text>
</comment>
<evidence type="ECO:0000256" key="6">
    <source>
        <dbReference type="ARBA" id="ARBA00044891"/>
    </source>
</evidence>
<feature type="transmembrane region" description="Helical" evidence="19">
    <location>
        <begin position="84"/>
        <end position="103"/>
    </location>
</feature>
<dbReference type="InterPro" id="IPR011701">
    <property type="entry name" value="MFS"/>
</dbReference>
<feature type="transmembrane region" description="Helical" evidence="19">
    <location>
        <begin position="289"/>
        <end position="309"/>
    </location>
</feature>
<comment type="catalytic activity">
    <reaction evidence="12">
        <text>L-histidyl-L-alpha-amino acid(out) = L-histidyl-L-alpha-amino acid(in)</text>
        <dbReference type="Rhea" id="RHEA:79379"/>
        <dbReference type="ChEBI" id="CHEBI:229964"/>
    </reaction>
</comment>
<evidence type="ECO:0000256" key="3">
    <source>
        <dbReference type="ARBA" id="ARBA00044878"/>
    </source>
</evidence>
<feature type="transmembrane region" description="Helical" evidence="19">
    <location>
        <begin position="538"/>
        <end position="557"/>
    </location>
</feature>
<evidence type="ECO:0000256" key="16">
    <source>
        <dbReference type="ARBA" id="ARBA00045018"/>
    </source>
</evidence>
<comment type="catalytic activity">
    <reaction evidence="9">
        <text>L-arginyl-L-alpha-amino acid(out) = L-arginyl-L-alpha-amino acid(in)</text>
        <dbReference type="Rhea" id="RHEA:79371"/>
        <dbReference type="ChEBI" id="CHEBI:84315"/>
    </reaction>
</comment>
<protein>
    <recommendedName>
        <fullName evidence="15">Lysosomal dipeptide transporter MFSD1</fullName>
    </recommendedName>
    <alternativeName>
        <fullName evidence="16">Major facilitator superfamily domain-containing protein 1</fullName>
    </alternativeName>
</protein>
<comment type="catalytic activity">
    <reaction evidence="4">
        <text>L-alpha-aminoacyl-L-arginine(out) = L-alpha-aminoacyl-L-arginine(in)</text>
        <dbReference type="Rhea" id="RHEA:79367"/>
        <dbReference type="ChEBI" id="CHEBI:229968"/>
    </reaction>
</comment>
<comment type="catalytic activity">
    <reaction evidence="2">
        <text>L-lysyl-L-alanine(out) = L-lysyl-L-alanine(in)</text>
        <dbReference type="Rhea" id="RHEA:79399"/>
        <dbReference type="ChEBI" id="CHEBI:229954"/>
    </reaction>
</comment>
<evidence type="ECO:0000256" key="1">
    <source>
        <dbReference type="ARBA" id="ARBA00004141"/>
    </source>
</evidence>
<evidence type="ECO:0000256" key="2">
    <source>
        <dbReference type="ARBA" id="ARBA00044876"/>
    </source>
</evidence>
<keyword evidence="19" id="KW-1133">Transmembrane helix</keyword>
<evidence type="ECO:0000256" key="12">
    <source>
        <dbReference type="ARBA" id="ARBA00044912"/>
    </source>
</evidence>
<dbReference type="EMBL" id="JASBNA010000010">
    <property type="protein sequence ID" value="KAK7688674.1"/>
    <property type="molecule type" value="Genomic_DNA"/>
</dbReference>
<evidence type="ECO:0000256" key="4">
    <source>
        <dbReference type="ARBA" id="ARBA00044881"/>
    </source>
</evidence>
<comment type="subunit">
    <text evidence="18">Homodimer. Interacts with lysosomal protein GLMP (via lumenal domain); the interaction starts while both proteins are still in the endoplasmic reticulum and is required for stabilization of MFSD1 in lysosomes but has no direct effect on its targeting to lysosomes or transporter activity.</text>
</comment>
<comment type="catalytic activity">
    <reaction evidence="6">
        <text>L-lysyl-L-alpha-amino acid(out) = L-lysyl-L-alpha-amino acid(in)</text>
        <dbReference type="Rhea" id="RHEA:79387"/>
        <dbReference type="ChEBI" id="CHEBI:229965"/>
    </reaction>
</comment>
<evidence type="ECO:0000256" key="8">
    <source>
        <dbReference type="ARBA" id="ARBA00044898"/>
    </source>
</evidence>
<evidence type="ECO:0000256" key="17">
    <source>
        <dbReference type="ARBA" id="ARBA00045709"/>
    </source>
</evidence>
<comment type="catalytic activity">
    <reaction evidence="8">
        <text>L-aspartyl-L-lysine(out) = L-aspartyl-L-lysine(in)</text>
        <dbReference type="Rhea" id="RHEA:79411"/>
        <dbReference type="ChEBI" id="CHEBI:229953"/>
    </reaction>
</comment>
<name>A0AAW0GFF4_9APHY</name>
<evidence type="ECO:0000256" key="18">
    <source>
        <dbReference type="ARBA" id="ARBA00046376"/>
    </source>
</evidence>
<comment type="catalytic activity">
    <reaction evidence="3">
        <text>L-histidyl-glycine(out) = L-histidyl-glycine(in)</text>
        <dbReference type="Rhea" id="RHEA:79395"/>
        <dbReference type="ChEBI" id="CHEBI:229957"/>
    </reaction>
</comment>
<feature type="transmembrane region" description="Helical" evidence="19">
    <location>
        <begin position="226"/>
        <end position="251"/>
    </location>
</feature>
<comment type="catalytic activity">
    <reaction evidence="11">
        <text>L-arginyl-glycine(out) = L-arginyl-glycine(in)</text>
        <dbReference type="Rhea" id="RHEA:79391"/>
        <dbReference type="ChEBI" id="CHEBI:229955"/>
    </reaction>
</comment>
<dbReference type="PANTHER" id="PTHR23512:SF12">
    <property type="entry name" value="TRANSPORTER, PUTATIVE (AFU_ORTHOLOGUE AFUA_4G00260)-RELATED"/>
    <property type="match status" value="1"/>
</dbReference>
<reference evidence="20 21" key="1">
    <citation type="submission" date="2022-09" db="EMBL/GenBank/DDBJ databases">
        <authorList>
            <person name="Palmer J.M."/>
        </authorList>
    </citation>
    <scope>NUCLEOTIDE SEQUENCE [LARGE SCALE GENOMIC DNA]</scope>
    <source>
        <strain evidence="20 21">DSM 7382</strain>
    </source>
</reference>
<dbReference type="GO" id="GO:0022857">
    <property type="term" value="F:transmembrane transporter activity"/>
    <property type="evidence" value="ECO:0007669"/>
    <property type="project" value="InterPro"/>
</dbReference>
<comment type="catalytic activity">
    <reaction evidence="14">
        <text>L-lysyl-glycine(out) = L-lysyl-glycine(in)</text>
        <dbReference type="Rhea" id="RHEA:79407"/>
        <dbReference type="ChEBI" id="CHEBI:191202"/>
    </reaction>
</comment>
<dbReference type="SUPFAM" id="SSF103473">
    <property type="entry name" value="MFS general substrate transporter"/>
    <property type="match status" value="1"/>
</dbReference>